<keyword evidence="2" id="KW-0808">Transferase</keyword>
<sequence length="266" mass="30610">MIKVYLDGDSFILENKEFLDLNKYMSSLIYLDANAMNETNKTNYIIKSEINNKKLIGIKLEPFNLLLYGDRECLDELLKFINENEYELKGVMCPTILGDSLIPISKDILNKEYTLVIGMDFMEANEYTMESSSLVSSASLNDLDEIYNMTLRFIKDCGLNDVPNKDKMALNIKNYRIIKINDEIRAMAAYSKDTDSSYRITHVYTKDEYRGNGYAKLIVNNLKNEILSLGKIATLNVDQKNPISNHIYKSIGFKRVFSQGIYELKN</sequence>
<dbReference type="GO" id="GO:0016747">
    <property type="term" value="F:acyltransferase activity, transferring groups other than amino-acyl groups"/>
    <property type="evidence" value="ECO:0007669"/>
    <property type="project" value="InterPro"/>
</dbReference>
<dbReference type="Pfam" id="PF08445">
    <property type="entry name" value="FR47"/>
    <property type="match status" value="1"/>
</dbReference>
<evidence type="ECO:0000313" key="2">
    <source>
        <dbReference type="EMBL" id="RIA73962.1"/>
    </source>
</evidence>
<reference evidence="2 3" key="1">
    <citation type="submission" date="2018-08" db="EMBL/GenBank/DDBJ databases">
        <title>Genomic Encyclopedia of Archaeal and Bacterial Type Strains, Phase II (KMG-II): from individual species to whole genera.</title>
        <authorList>
            <person name="Goeker M."/>
        </authorList>
    </citation>
    <scope>NUCLEOTIDE SEQUENCE [LARGE SCALE GENOMIC DNA]</scope>
    <source>
        <strain evidence="2 3">ATCC 27112</strain>
    </source>
</reference>
<dbReference type="InterPro" id="IPR016181">
    <property type="entry name" value="Acyl_CoA_acyltransferase"/>
</dbReference>
<keyword evidence="3" id="KW-1185">Reference proteome</keyword>
<organism evidence="2 3">
    <name type="scientific">Anaeroplasma bactoclasticum</name>
    <dbReference type="NCBI Taxonomy" id="2088"/>
    <lineage>
        <taxon>Bacteria</taxon>
        <taxon>Bacillati</taxon>
        <taxon>Mycoplasmatota</taxon>
        <taxon>Mollicutes</taxon>
        <taxon>Anaeroplasmatales</taxon>
        <taxon>Anaeroplasmataceae</taxon>
        <taxon>Anaeroplasma</taxon>
    </lineage>
</organism>
<dbReference type="AlphaFoldDB" id="A0A397RL60"/>
<name>A0A397RL60_9MOLU</name>
<accession>A0A397RL60</accession>
<dbReference type="InParanoid" id="A0A397RL60"/>
<protein>
    <submittedName>
        <fullName evidence="2">Putative GNAT family acetyltransferase</fullName>
    </submittedName>
</protein>
<comment type="caution">
    <text evidence="2">The sequence shown here is derived from an EMBL/GenBank/DDBJ whole genome shotgun (WGS) entry which is preliminary data.</text>
</comment>
<dbReference type="EMBL" id="QXEV01000021">
    <property type="protein sequence ID" value="RIA73962.1"/>
    <property type="molecule type" value="Genomic_DNA"/>
</dbReference>
<evidence type="ECO:0000259" key="1">
    <source>
        <dbReference type="PROSITE" id="PS51186"/>
    </source>
</evidence>
<feature type="domain" description="N-acetyltransferase" evidence="1">
    <location>
        <begin position="133"/>
        <end position="266"/>
    </location>
</feature>
<dbReference type="InterPro" id="IPR013653">
    <property type="entry name" value="GCN5-like_dom"/>
</dbReference>
<proteinExistence type="predicted"/>
<dbReference type="CDD" id="cd04301">
    <property type="entry name" value="NAT_SF"/>
    <property type="match status" value="1"/>
</dbReference>
<dbReference type="InterPro" id="IPR000182">
    <property type="entry name" value="GNAT_dom"/>
</dbReference>
<dbReference type="PROSITE" id="PS51186">
    <property type="entry name" value="GNAT"/>
    <property type="match status" value="1"/>
</dbReference>
<dbReference type="Gene3D" id="3.40.630.30">
    <property type="match status" value="1"/>
</dbReference>
<dbReference type="SUPFAM" id="SSF55729">
    <property type="entry name" value="Acyl-CoA N-acyltransferases (Nat)"/>
    <property type="match status" value="1"/>
</dbReference>
<evidence type="ECO:0000313" key="3">
    <source>
        <dbReference type="Proteomes" id="UP000266506"/>
    </source>
</evidence>
<gene>
    <name evidence="2" type="ORF">EI71_01543</name>
</gene>
<dbReference type="RefSeq" id="WP_162849874.1">
    <property type="nucleotide sequence ID" value="NZ_QXEV01000021.1"/>
</dbReference>
<dbReference type="Proteomes" id="UP000266506">
    <property type="component" value="Unassembled WGS sequence"/>
</dbReference>